<dbReference type="NCBIfam" id="NF008712">
    <property type="entry name" value="PRK11715.1-1"/>
    <property type="match status" value="1"/>
</dbReference>
<evidence type="ECO:0000256" key="1">
    <source>
        <dbReference type="SAM" id="Phobius"/>
    </source>
</evidence>
<dbReference type="GO" id="GO:0005886">
    <property type="term" value="C:plasma membrane"/>
    <property type="evidence" value="ECO:0007669"/>
    <property type="project" value="TreeGrafter"/>
</dbReference>
<name>A0A327VQ80_9BACT</name>
<feature type="transmembrane region" description="Helical" evidence="1">
    <location>
        <begin position="300"/>
        <end position="318"/>
    </location>
</feature>
<organism evidence="2 3">
    <name type="scientific">Chitinophaga dinghuensis</name>
    <dbReference type="NCBI Taxonomy" id="1539050"/>
    <lineage>
        <taxon>Bacteria</taxon>
        <taxon>Pseudomonadati</taxon>
        <taxon>Bacteroidota</taxon>
        <taxon>Chitinophagia</taxon>
        <taxon>Chitinophagales</taxon>
        <taxon>Chitinophagaceae</taxon>
        <taxon>Chitinophaga</taxon>
    </lineage>
</organism>
<feature type="transmembrane region" description="Helical" evidence="1">
    <location>
        <begin position="355"/>
        <end position="375"/>
    </location>
</feature>
<dbReference type="PANTHER" id="PTHR30092">
    <property type="entry name" value="INNER MEMBRANE PROTEIN CRED"/>
    <property type="match status" value="1"/>
</dbReference>
<gene>
    <name evidence="2" type="ORF">CLV59_109131</name>
</gene>
<feature type="transmembrane region" description="Helical" evidence="1">
    <location>
        <begin position="406"/>
        <end position="424"/>
    </location>
</feature>
<feature type="transmembrane region" description="Helical" evidence="1">
    <location>
        <begin position="330"/>
        <end position="349"/>
    </location>
</feature>
<keyword evidence="1" id="KW-0472">Membrane</keyword>
<feature type="transmembrane region" description="Helical" evidence="1">
    <location>
        <begin position="21"/>
        <end position="41"/>
    </location>
</feature>
<dbReference type="InterPro" id="IPR010364">
    <property type="entry name" value="Uncharacterised_IM_CreD"/>
</dbReference>
<dbReference type="EMBL" id="QLMA01000009">
    <property type="protein sequence ID" value="RAJ75517.1"/>
    <property type="molecule type" value="Genomic_DNA"/>
</dbReference>
<keyword evidence="3" id="KW-1185">Reference proteome</keyword>
<dbReference type="Proteomes" id="UP000249819">
    <property type="component" value="Unassembled WGS sequence"/>
</dbReference>
<dbReference type="PANTHER" id="PTHR30092:SF0">
    <property type="entry name" value="INNER MEMBRANE PROTEIN CRED"/>
    <property type="match status" value="1"/>
</dbReference>
<accession>A0A327VQ80</accession>
<evidence type="ECO:0000313" key="2">
    <source>
        <dbReference type="EMBL" id="RAJ75517.1"/>
    </source>
</evidence>
<sequence length="443" mass="48713">MENTYSAPSFYARNATAIKGAFVVFLILMLMIPTVMLRNLVRERRYTRNNAAEKIAASWGGEQHISGPFIGIPIDTKNGETWIWLMPRHLKVNGDLVPSNLQRGIYNVNVYQTKLHLSGDFSLEDLHSLDLSSSAIHLERALLVVNINDLNGITSQAQVLWNGKSLLFNPGVPGAGNSSDRNSSGIQVPVSLSQDAAGSATNSFVMDLDIRGASHISFSPVGKSTEVSLSSSWNSPSFDDGISPYERKVTNAGFTATWKVQDFNRSFPQSWIGDKYNPDSNSFGVALITPVDTYQQSDRAVNYSFLIIGLTFCIYFFVEIAQRRSIHPIQYGLIGIALCIFYVLLLSISEQASFLVAYIIASVMTIGLIGCYTSAVLNRKTALGITAVLTLFYGFIYVVISAEDYALLMGSFGLFFTVAGIMYYSRKINWNRTPAVTAPAVES</sequence>
<comment type="caution">
    <text evidence="2">The sequence shown here is derived from an EMBL/GenBank/DDBJ whole genome shotgun (WGS) entry which is preliminary data.</text>
</comment>
<dbReference type="Pfam" id="PF06123">
    <property type="entry name" value="CreD"/>
    <property type="match status" value="1"/>
</dbReference>
<reference evidence="2 3" key="1">
    <citation type="submission" date="2018-06" db="EMBL/GenBank/DDBJ databases">
        <title>Genomic Encyclopedia of Archaeal and Bacterial Type Strains, Phase II (KMG-II): from individual species to whole genera.</title>
        <authorList>
            <person name="Goeker M."/>
        </authorList>
    </citation>
    <scope>NUCLEOTIDE SEQUENCE [LARGE SCALE GENOMIC DNA]</scope>
    <source>
        <strain evidence="2 3">DSM 29821</strain>
    </source>
</reference>
<keyword evidence="1" id="KW-1133">Transmembrane helix</keyword>
<proteinExistence type="predicted"/>
<dbReference type="AlphaFoldDB" id="A0A327VQ80"/>
<dbReference type="PIRSF" id="PIRSF004548">
    <property type="entry name" value="CreD"/>
    <property type="match status" value="1"/>
</dbReference>
<evidence type="ECO:0000313" key="3">
    <source>
        <dbReference type="Proteomes" id="UP000249819"/>
    </source>
</evidence>
<dbReference type="RefSeq" id="WP_170137914.1">
    <property type="nucleotide sequence ID" value="NZ_QLMA01000009.1"/>
</dbReference>
<keyword evidence="1" id="KW-0812">Transmembrane</keyword>
<feature type="transmembrane region" description="Helical" evidence="1">
    <location>
        <begin position="382"/>
        <end position="400"/>
    </location>
</feature>
<protein>
    <submittedName>
        <fullName evidence="2">Inner membrane protein</fullName>
    </submittedName>
</protein>